<keyword evidence="2" id="KW-0862">Zinc</keyword>
<dbReference type="Pfam" id="PF00643">
    <property type="entry name" value="zf-B_box"/>
    <property type="match status" value="1"/>
</dbReference>
<feature type="compositionally biased region" description="Basic and acidic residues" evidence="4">
    <location>
        <begin position="75"/>
        <end position="95"/>
    </location>
</feature>
<feature type="compositionally biased region" description="Basic and acidic residues" evidence="4">
    <location>
        <begin position="298"/>
        <end position="339"/>
    </location>
</feature>
<evidence type="ECO:0000256" key="2">
    <source>
        <dbReference type="PROSITE-ProRule" id="PRU00024"/>
    </source>
</evidence>
<dbReference type="GO" id="GO:0008270">
    <property type="term" value="F:zinc ion binding"/>
    <property type="evidence" value="ECO:0007669"/>
    <property type="project" value="UniProtKB-KW"/>
</dbReference>
<feature type="region of interest" description="Disordered" evidence="4">
    <location>
        <begin position="75"/>
        <end position="118"/>
    </location>
</feature>
<name>A0AAV3Z4Q2_9GAST</name>
<evidence type="ECO:0000313" key="6">
    <source>
        <dbReference type="EMBL" id="GFN90226.1"/>
    </source>
</evidence>
<evidence type="ECO:0000256" key="1">
    <source>
        <dbReference type="ARBA" id="ARBA00022737"/>
    </source>
</evidence>
<comment type="caution">
    <text evidence="6">The sequence shown here is derived from an EMBL/GenBank/DDBJ whole genome shotgun (WGS) entry which is preliminary data.</text>
</comment>
<protein>
    <submittedName>
        <fullName evidence="6">Tripartite motif-containing protein 45</fullName>
    </submittedName>
</protein>
<organism evidence="6 7">
    <name type="scientific">Plakobranchus ocellatus</name>
    <dbReference type="NCBI Taxonomy" id="259542"/>
    <lineage>
        <taxon>Eukaryota</taxon>
        <taxon>Metazoa</taxon>
        <taxon>Spiralia</taxon>
        <taxon>Lophotrochozoa</taxon>
        <taxon>Mollusca</taxon>
        <taxon>Gastropoda</taxon>
        <taxon>Heterobranchia</taxon>
        <taxon>Euthyneura</taxon>
        <taxon>Panpulmonata</taxon>
        <taxon>Sacoglossa</taxon>
        <taxon>Placobranchoidea</taxon>
        <taxon>Plakobranchidae</taxon>
        <taxon>Plakobranchus</taxon>
    </lineage>
</organism>
<evidence type="ECO:0000256" key="4">
    <source>
        <dbReference type="SAM" id="MobiDB-lite"/>
    </source>
</evidence>
<dbReference type="SUPFAM" id="SSF81296">
    <property type="entry name" value="E set domains"/>
    <property type="match status" value="1"/>
</dbReference>
<accession>A0AAV3Z4Q2</accession>
<dbReference type="EMBL" id="BLXT01002015">
    <property type="protein sequence ID" value="GFN90226.1"/>
    <property type="molecule type" value="Genomic_DNA"/>
</dbReference>
<dbReference type="InterPro" id="IPR013783">
    <property type="entry name" value="Ig-like_fold"/>
</dbReference>
<keyword evidence="1" id="KW-0677">Repeat</keyword>
<feature type="region of interest" description="Disordered" evidence="4">
    <location>
        <begin position="25"/>
        <end position="49"/>
    </location>
</feature>
<feature type="region of interest" description="Disordered" evidence="4">
    <location>
        <begin position="298"/>
        <end position="345"/>
    </location>
</feature>
<proteinExistence type="predicted"/>
<feature type="compositionally biased region" description="Basic and acidic residues" evidence="4">
    <location>
        <begin position="204"/>
        <end position="231"/>
    </location>
</feature>
<dbReference type="Proteomes" id="UP000735302">
    <property type="component" value="Unassembled WGS sequence"/>
</dbReference>
<keyword evidence="7" id="KW-1185">Reference proteome</keyword>
<feature type="domain" description="B box-type" evidence="5">
    <location>
        <begin position="557"/>
        <end position="593"/>
    </location>
</feature>
<dbReference type="AlphaFoldDB" id="A0AAV3Z4Q2"/>
<dbReference type="Gene3D" id="3.30.160.60">
    <property type="entry name" value="Classic Zinc Finger"/>
    <property type="match status" value="1"/>
</dbReference>
<feature type="compositionally biased region" description="Polar residues" evidence="4">
    <location>
        <begin position="96"/>
        <end position="110"/>
    </location>
</feature>
<feature type="region of interest" description="Disordered" evidence="4">
    <location>
        <begin position="193"/>
        <end position="243"/>
    </location>
</feature>
<feature type="repeat" description="Filamin" evidence="3">
    <location>
        <begin position="762"/>
        <end position="866"/>
    </location>
</feature>
<dbReference type="InterPro" id="IPR001298">
    <property type="entry name" value="Filamin/ABP280_rpt"/>
</dbReference>
<keyword evidence="2" id="KW-0479">Metal-binding</keyword>
<gene>
    <name evidence="6" type="ORF">PoB_001673200</name>
</gene>
<feature type="region of interest" description="Disordered" evidence="4">
    <location>
        <begin position="464"/>
        <end position="486"/>
    </location>
</feature>
<dbReference type="Pfam" id="PF00630">
    <property type="entry name" value="Filamin"/>
    <property type="match status" value="1"/>
</dbReference>
<keyword evidence="2" id="KW-0863">Zinc-finger</keyword>
<dbReference type="PANTHER" id="PTHR25462">
    <property type="entry name" value="BONUS, ISOFORM C-RELATED"/>
    <property type="match status" value="1"/>
</dbReference>
<dbReference type="InterPro" id="IPR014756">
    <property type="entry name" value="Ig_E-set"/>
</dbReference>
<dbReference type="SMART" id="SM00557">
    <property type="entry name" value="IG_FLMN"/>
    <property type="match status" value="1"/>
</dbReference>
<dbReference type="PANTHER" id="PTHR25462:SF291">
    <property type="entry name" value="E3 UBIQUITIN-PROTEIN LIGASE TRIM45"/>
    <property type="match status" value="1"/>
</dbReference>
<evidence type="ECO:0000256" key="3">
    <source>
        <dbReference type="PROSITE-ProRule" id="PRU00087"/>
    </source>
</evidence>
<evidence type="ECO:0000313" key="7">
    <source>
        <dbReference type="Proteomes" id="UP000735302"/>
    </source>
</evidence>
<sequence>MVASCRSPFGRLQTSSCGMAISDRSQANKNSMRNARSDEHLSVAAHPSRAKSISTLLSQHAKVIERRMQRSFSHSVEEFHVHRSHEQNADLRRSPYSESNGKSYGVQRTSSLKDESNFQGRKSLSYNSVVSFSVPETTTLCVNEREQLGTRASPDNTRTIICPKCSKEAKVSKDVHELPRNFILERLVASVNKTHPDSSTSDISAKHRADESNNNEEERYVLESSTTKEKSLSSSKENVQTVKHSRYDPVIKTACPCGNSYKDLCENCNSVPQRQKHKTHRAIKLIEFNINGNLSAAHKDTNLDKLPSHSQHREPHSPSKQDGQSENREEENKDNDSKPKASKRIVKKLKLPKLYQFGKLLSCSSNHYSGGNTIDDSPINSLESCGKHSNAKQIAKTAEINEENVTCSSKFLDNNDSKKAHENSSPTFRSNTETYNGDVIPDICTTNDPQIVPDEDRETDILSCTGSLQDDPYDEESVTTTSNSMDLNGHIVNGHYGSLAEIDGVEDGSVHTLGCRTRDTVTDRVCQDAEENREHETARSCSPRDSHYPVALWPVTCMNHPNQELSHFCIPCEECLCRGCVVTLHTRHDCRPISKQLFKDQMHDVDKLIRSAVPKVKDIEQRLSSMEHHRFKVKDRALGISKEVNDFIDLYVDALEKHRVNLLSQVDALQQTKLASLSVAEGHLQHLHRDVQETCRFVAELLRGASSDTEILSVKRLIIQRLSTLINTPLEERQELGNFLKFCSSEKGDTINNIQLFGRVIDHQASAAKSYISGDGLSIVRIGRGSTLRLTICDEAGVPCSGSNVTVKAWLRPLKEQFNSIPHVMVERLNGGDHALHFTPTSKGIHLLYVALNGEPIKGSPFKFNAKSRWRQHQGKWHCCTVCSSGGRPDVPCGCGGALGGGYLGCCHDQPGHPGGHHWSCCGKMTIESECGLVLPSASRTGSVRQFAV</sequence>
<feature type="compositionally biased region" description="Polar residues" evidence="4">
    <location>
        <begin position="193"/>
        <end position="203"/>
    </location>
</feature>
<reference evidence="6 7" key="1">
    <citation type="journal article" date="2021" name="Elife">
        <title>Chloroplast acquisition without the gene transfer in kleptoplastic sea slugs, Plakobranchus ocellatus.</title>
        <authorList>
            <person name="Maeda T."/>
            <person name="Takahashi S."/>
            <person name="Yoshida T."/>
            <person name="Shimamura S."/>
            <person name="Takaki Y."/>
            <person name="Nagai Y."/>
            <person name="Toyoda A."/>
            <person name="Suzuki Y."/>
            <person name="Arimoto A."/>
            <person name="Ishii H."/>
            <person name="Satoh N."/>
            <person name="Nishiyama T."/>
            <person name="Hasebe M."/>
            <person name="Maruyama T."/>
            <person name="Minagawa J."/>
            <person name="Obokata J."/>
            <person name="Shigenobu S."/>
        </authorList>
    </citation>
    <scope>NUCLEOTIDE SEQUENCE [LARGE SCALE GENOMIC DNA]</scope>
</reference>
<evidence type="ECO:0000259" key="5">
    <source>
        <dbReference type="PROSITE" id="PS50119"/>
    </source>
</evidence>
<dbReference type="InterPro" id="IPR047153">
    <property type="entry name" value="TRIM45/56/19-like"/>
</dbReference>
<dbReference type="Gene3D" id="2.60.40.10">
    <property type="entry name" value="Immunoglobulins"/>
    <property type="match status" value="1"/>
</dbReference>
<dbReference type="PROSITE" id="PS50194">
    <property type="entry name" value="FILAMIN_REPEAT"/>
    <property type="match status" value="1"/>
</dbReference>
<dbReference type="GO" id="GO:0061630">
    <property type="term" value="F:ubiquitin protein ligase activity"/>
    <property type="evidence" value="ECO:0007669"/>
    <property type="project" value="TreeGrafter"/>
</dbReference>
<dbReference type="InterPro" id="IPR017868">
    <property type="entry name" value="Filamin/ABP280_repeat-like"/>
</dbReference>
<dbReference type="InterPro" id="IPR000315">
    <property type="entry name" value="Znf_B-box"/>
</dbReference>
<feature type="compositionally biased region" description="Polar residues" evidence="4">
    <location>
        <begin position="25"/>
        <end position="34"/>
    </location>
</feature>
<dbReference type="SUPFAM" id="SSF57845">
    <property type="entry name" value="B-box zinc-binding domain"/>
    <property type="match status" value="1"/>
</dbReference>
<dbReference type="PROSITE" id="PS50119">
    <property type="entry name" value="ZF_BBOX"/>
    <property type="match status" value="1"/>
</dbReference>